<feature type="compositionally biased region" description="Basic and acidic residues" evidence="6">
    <location>
        <begin position="277"/>
        <end position="286"/>
    </location>
</feature>
<dbReference type="PANTHER" id="PTHR12264">
    <property type="entry name" value="TRANSCRIPTION INITIATION FACTOR TFIID SUBUNIT 12"/>
    <property type="match status" value="1"/>
</dbReference>
<sequence>MEGGSNSQRSTPTSSTPETEINQQKARLLVQKLKEEIQLAKASTDPAKAKAHYQVAEKIKRVLLTFQAQQGAKQQTNEGTPSSGLGSTPVVTPGGSIIQPPTINSGVTSSVASPSVSSSGAVSAIQSPSPQRSTPVPASDSNTSSTGGQKVTVEKFNQVKNRLKELYDKVKALESNRALETDESKKAAMEKEAKILTTQLQQFQKVAIYMKNQLVQQGRISGSTTPVGNMSSRSATPPISQDTSNKPPVPAATAQPILQPQPVAATTNTTTSSPAVKTEESNKPTKTEPTPKATPAATTKAKSATPSSAKTTTAPTPTATAAPPAPPAAVQRAMTTNSDIPKLKQAIASTTAATTTPANNTNRTTTTSSITSSTMPTLNRFASSLDMSSSSSTVTPANIPDNGGRVLTKRKLVELVNSIAVDQYGDTKTSVDVDVEDLFLDLADDFVRSVVGFSCRLAKHRKIDENKIDIRDLQLNLERNWGIRVPGYAMDEIKAVKKWQPNPEYVEKVKQIEKSENKERK</sequence>
<dbReference type="GO" id="GO:0000124">
    <property type="term" value="C:SAGA complex"/>
    <property type="evidence" value="ECO:0007669"/>
    <property type="project" value="InterPro"/>
</dbReference>
<organism evidence="8 9">
    <name type="scientific">[Candida] subhashii</name>
    <dbReference type="NCBI Taxonomy" id="561895"/>
    <lineage>
        <taxon>Eukaryota</taxon>
        <taxon>Fungi</taxon>
        <taxon>Dikarya</taxon>
        <taxon>Ascomycota</taxon>
        <taxon>Saccharomycotina</taxon>
        <taxon>Pichiomycetes</taxon>
        <taxon>Debaryomycetaceae</taxon>
        <taxon>Spathaspora</taxon>
    </lineage>
</organism>
<feature type="coiled-coil region" evidence="5">
    <location>
        <begin position="156"/>
        <end position="206"/>
    </location>
</feature>
<dbReference type="Pfam" id="PF03847">
    <property type="entry name" value="TFIID_20kDa"/>
    <property type="match status" value="1"/>
</dbReference>
<feature type="compositionally biased region" description="Polar residues" evidence="6">
    <location>
        <begin position="130"/>
        <end position="149"/>
    </location>
</feature>
<reference evidence="8 9" key="1">
    <citation type="journal article" date="2021" name="DNA Res.">
        <title>Genome analysis of Candida subhashii reveals its hybrid nature and dual mitochondrial genome conformations.</title>
        <authorList>
            <person name="Mixao V."/>
            <person name="Hegedusova E."/>
            <person name="Saus E."/>
            <person name="Pryszcz L.P."/>
            <person name="Cillingova A."/>
            <person name="Nosek J."/>
            <person name="Gabaldon T."/>
        </authorList>
    </citation>
    <scope>NUCLEOTIDE SEQUENCE [LARGE SCALE GENOMIC DNA]</scope>
    <source>
        <strain evidence="8 9">CBS 10753</strain>
    </source>
</reference>
<keyword evidence="3" id="KW-0804">Transcription</keyword>
<evidence type="ECO:0000256" key="2">
    <source>
        <dbReference type="ARBA" id="ARBA00023015"/>
    </source>
</evidence>
<dbReference type="PANTHER" id="PTHR12264:SF21">
    <property type="entry name" value="TRANSCRIPTION INITIATION FACTOR TFIID SUBUNIT 12"/>
    <property type="match status" value="1"/>
</dbReference>
<dbReference type="InterPro" id="IPR037794">
    <property type="entry name" value="TAF12"/>
</dbReference>
<feature type="region of interest" description="Disordered" evidence="6">
    <location>
        <begin position="220"/>
        <end position="334"/>
    </location>
</feature>
<dbReference type="AlphaFoldDB" id="A0A8J5UL38"/>
<feature type="compositionally biased region" description="Polar residues" evidence="6">
    <location>
        <begin position="220"/>
        <end position="246"/>
    </location>
</feature>
<feature type="compositionally biased region" description="Low complexity" evidence="6">
    <location>
        <begin position="105"/>
        <end position="129"/>
    </location>
</feature>
<evidence type="ECO:0000256" key="6">
    <source>
        <dbReference type="SAM" id="MobiDB-lite"/>
    </source>
</evidence>
<keyword evidence="5" id="KW-0175">Coiled coil</keyword>
<dbReference type="InterPro" id="IPR003228">
    <property type="entry name" value="TFIID_TAF12_dom"/>
</dbReference>
<feature type="region of interest" description="Disordered" evidence="6">
    <location>
        <begin position="69"/>
        <end position="153"/>
    </location>
</feature>
<gene>
    <name evidence="8" type="ORF">J8A68_000738</name>
</gene>
<evidence type="ECO:0000256" key="4">
    <source>
        <dbReference type="ARBA" id="ARBA00023242"/>
    </source>
</evidence>
<evidence type="ECO:0000256" key="3">
    <source>
        <dbReference type="ARBA" id="ARBA00023163"/>
    </source>
</evidence>
<feature type="compositionally biased region" description="Low complexity" evidence="6">
    <location>
        <begin position="10"/>
        <end position="20"/>
    </location>
</feature>
<dbReference type="RefSeq" id="XP_049265950.1">
    <property type="nucleotide sequence ID" value="XM_049410445.1"/>
</dbReference>
<evidence type="ECO:0000313" key="8">
    <source>
        <dbReference type="EMBL" id="KAG7665718.1"/>
    </source>
</evidence>
<feature type="region of interest" description="Disordered" evidence="6">
    <location>
        <begin position="1"/>
        <end position="24"/>
    </location>
</feature>
<dbReference type="EMBL" id="JAGSYN010000047">
    <property type="protein sequence ID" value="KAG7665718.1"/>
    <property type="molecule type" value="Genomic_DNA"/>
</dbReference>
<name>A0A8J5UL38_9ASCO</name>
<dbReference type="Proteomes" id="UP000694255">
    <property type="component" value="Unassembled WGS sequence"/>
</dbReference>
<evidence type="ECO:0000259" key="7">
    <source>
        <dbReference type="Pfam" id="PF03847"/>
    </source>
</evidence>
<protein>
    <recommendedName>
        <fullName evidence="7">Transcription initiation factor TFIID subunit 12 domain-containing protein</fullName>
    </recommendedName>
</protein>
<comment type="subcellular location">
    <subcellularLocation>
        <location evidence="1">Nucleus</location>
    </subcellularLocation>
</comment>
<dbReference type="CDD" id="cd07981">
    <property type="entry name" value="HFD_TAF12"/>
    <property type="match status" value="1"/>
</dbReference>
<comment type="caution">
    <text evidence="8">The sequence shown here is derived from an EMBL/GenBank/DDBJ whole genome shotgun (WGS) entry which is preliminary data.</text>
</comment>
<feature type="region of interest" description="Disordered" evidence="6">
    <location>
        <begin position="350"/>
        <end position="375"/>
    </location>
</feature>
<feature type="domain" description="Transcription initiation factor TFIID subunit 12" evidence="7">
    <location>
        <begin position="408"/>
        <end position="482"/>
    </location>
</feature>
<dbReference type="GO" id="GO:0005669">
    <property type="term" value="C:transcription factor TFIID complex"/>
    <property type="evidence" value="ECO:0007669"/>
    <property type="project" value="InterPro"/>
</dbReference>
<keyword evidence="4" id="KW-0539">Nucleus</keyword>
<feature type="compositionally biased region" description="Low complexity" evidence="6">
    <location>
        <begin position="260"/>
        <end position="276"/>
    </location>
</feature>
<feature type="compositionally biased region" description="Polar residues" evidence="6">
    <location>
        <begin position="69"/>
        <end position="90"/>
    </location>
</feature>
<evidence type="ECO:0000256" key="1">
    <source>
        <dbReference type="ARBA" id="ARBA00004123"/>
    </source>
</evidence>
<keyword evidence="9" id="KW-1185">Reference proteome</keyword>
<dbReference type="OrthoDB" id="2193432at2759"/>
<dbReference type="GO" id="GO:0051123">
    <property type="term" value="P:RNA polymerase II preinitiation complex assembly"/>
    <property type="evidence" value="ECO:0007669"/>
    <property type="project" value="TreeGrafter"/>
</dbReference>
<dbReference type="GO" id="GO:0017025">
    <property type="term" value="F:TBP-class protein binding"/>
    <property type="evidence" value="ECO:0007669"/>
    <property type="project" value="TreeGrafter"/>
</dbReference>
<evidence type="ECO:0000313" key="9">
    <source>
        <dbReference type="Proteomes" id="UP000694255"/>
    </source>
</evidence>
<evidence type="ECO:0000256" key="5">
    <source>
        <dbReference type="SAM" id="Coils"/>
    </source>
</evidence>
<dbReference type="GO" id="GO:0003677">
    <property type="term" value="F:DNA binding"/>
    <property type="evidence" value="ECO:0007669"/>
    <property type="project" value="TreeGrafter"/>
</dbReference>
<keyword evidence="2" id="KW-0805">Transcription regulation</keyword>
<accession>A0A8J5UL38</accession>
<proteinExistence type="predicted"/>
<dbReference type="GeneID" id="73467539"/>
<feature type="compositionally biased region" description="Low complexity" evidence="6">
    <location>
        <begin position="287"/>
        <end position="322"/>
    </location>
</feature>